<dbReference type="InterPro" id="IPR025333">
    <property type="entry name" value="DUF4239"/>
</dbReference>
<keyword evidence="1" id="KW-0812">Transmembrane</keyword>
<protein>
    <recommendedName>
        <fullName evidence="4">DUF4239 domain-containing protein</fullName>
    </recommendedName>
</protein>
<reference evidence="2 3" key="1">
    <citation type="submission" date="2020-08" db="EMBL/GenBank/DDBJ databases">
        <title>Sequencing the genomes of 1000 actinobacteria strains.</title>
        <authorList>
            <person name="Klenk H.-P."/>
        </authorList>
    </citation>
    <scope>NUCLEOTIDE SEQUENCE [LARGE SCALE GENOMIC DNA]</scope>
    <source>
        <strain evidence="2 3">DSM 44786</strain>
    </source>
</reference>
<dbReference type="Pfam" id="PF14023">
    <property type="entry name" value="Bestrophin-like"/>
    <property type="match status" value="1"/>
</dbReference>
<evidence type="ECO:0000313" key="2">
    <source>
        <dbReference type="EMBL" id="MBB4949202.1"/>
    </source>
</evidence>
<evidence type="ECO:0008006" key="4">
    <source>
        <dbReference type="Google" id="ProtNLM"/>
    </source>
</evidence>
<dbReference type="RefSeq" id="WP_184919356.1">
    <property type="nucleotide sequence ID" value="NZ_JACHJR010000001.1"/>
</dbReference>
<feature type="transmembrane region" description="Helical" evidence="1">
    <location>
        <begin position="37"/>
        <end position="61"/>
    </location>
</feature>
<dbReference type="EMBL" id="JACHJR010000001">
    <property type="protein sequence ID" value="MBB4949202.1"/>
    <property type="molecule type" value="Genomic_DNA"/>
</dbReference>
<sequence>MWMIGLVCLAGAALALLFGLLFGRTKRSREGTTSPQALAFAGATVLGFFALFTGFSVAGAWQQLNSARQQTYAESRALTEVYWVAKGLPDPDRAAVRQKVREYTRDVVGDEWAQMQKGRGSAVAWQALDQVRMAADGAKIASPAEVTAKNDVMRNLTDAYARRNTRLADVKAVVPEVVLGGLFVGAVFVVATPPVIGLTVNARNLVLMGFLGACVAFGVSLVVELSGPYSGLVRLQPTAFELAQVRYDQIDAQVTGS</sequence>
<evidence type="ECO:0000256" key="1">
    <source>
        <dbReference type="SAM" id="Phobius"/>
    </source>
</evidence>
<feature type="transmembrane region" description="Helical" evidence="1">
    <location>
        <begin position="172"/>
        <end position="193"/>
    </location>
</feature>
<organism evidence="2 3">
    <name type="scientific">Kitasatospora gansuensis</name>
    <dbReference type="NCBI Taxonomy" id="258050"/>
    <lineage>
        <taxon>Bacteria</taxon>
        <taxon>Bacillati</taxon>
        <taxon>Actinomycetota</taxon>
        <taxon>Actinomycetes</taxon>
        <taxon>Kitasatosporales</taxon>
        <taxon>Streptomycetaceae</taxon>
        <taxon>Kitasatospora</taxon>
    </lineage>
</organism>
<name>A0A7W7SF42_9ACTN</name>
<dbReference type="AlphaFoldDB" id="A0A7W7SF42"/>
<gene>
    <name evidence="2" type="ORF">F4556_004737</name>
</gene>
<proteinExistence type="predicted"/>
<dbReference type="Proteomes" id="UP000573327">
    <property type="component" value="Unassembled WGS sequence"/>
</dbReference>
<keyword evidence="3" id="KW-1185">Reference proteome</keyword>
<feature type="transmembrane region" description="Helical" evidence="1">
    <location>
        <begin position="205"/>
        <end position="225"/>
    </location>
</feature>
<keyword evidence="1" id="KW-1133">Transmembrane helix</keyword>
<comment type="caution">
    <text evidence="2">The sequence shown here is derived from an EMBL/GenBank/DDBJ whole genome shotgun (WGS) entry which is preliminary data.</text>
</comment>
<keyword evidence="1" id="KW-0472">Membrane</keyword>
<accession>A0A7W7SF42</accession>
<evidence type="ECO:0000313" key="3">
    <source>
        <dbReference type="Proteomes" id="UP000573327"/>
    </source>
</evidence>